<reference evidence="3" key="1">
    <citation type="journal article" date="2014" name="Science">
        <title>Ancient hybridizations among the ancestral genomes of bread wheat.</title>
        <authorList>
            <consortium name="International Wheat Genome Sequencing Consortium,"/>
            <person name="Marcussen T."/>
            <person name="Sandve S.R."/>
            <person name="Heier L."/>
            <person name="Spannagl M."/>
            <person name="Pfeifer M."/>
            <person name="Jakobsen K.S."/>
            <person name="Wulff B.B."/>
            <person name="Steuernagel B."/>
            <person name="Mayer K.F."/>
            <person name="Olsen O.A."/>
        </authorList>
    </citation>
    <scope>NUCLEOTIDE SEQUENCE [LARGE SCALE GENOMIC DNA]</scope>
    <source>
        <strain evidence="3">cv. AL8/78</strain>
    </source>
</reference>
<reference evidence="2" key="3">
    <citation type="journal article" date="2017" name="Nature">
        <title>Genome sequence of the progenitor of the wheat D genome Aegilops tauschii.</title>
        <authorList>
            <person name="Luo M.C."/>
            <person name="Gu Y.Q."/>
            <person name="Puiu D."/>
            <person name="Wang H."/>
            <person name="Twardziok S.O."/>
            <person name="Deal K.R."/>
            <person name="Huo N."/>
            <person name="Zhu T."/>
            <person name="Wang L."/>
            <person name="Wang Y."/>
            <person name="McGuire P.E."/>
            <person name="Liu S."/>
            <person name="Long H."/>
            <person name="Ramasamy R.K."/>
            <person name="Rodriguez J.C."/>
            <person name="Van S.L."/>
            <person name="Yuan L."/>
            <person name="Wang Z."/>
            <person name="Xia Z."/>
            <person name="Xiao L."/>
            <person name="Anderson O.D."/>
            <person name="Ouyang S."/>
            <person name="Liang Y."/>
            <person name="Zimin A.V."/>
            <person name="Pertea G."/>
            <person name="Qi P."/>
            <person name="Bennetzen J.L."/>
            <person name="Dai X."/>
            <person name="Dawson M.W."/>
            <person name="Muller H.G."/>
            <person name="Kugler K."/>
            <person name="Rivarola-Duarte L."/>
            <person name="Spannagl M."/>
            <person name="Mayer K.F.X."/>
            <person name="Lu F.H."/>
            <person name="Bevan M.W."/>
            <person name="Leroy P."/>
            <person name="Li P."/>
            <person name="You F.M."/>
            <person name="Sun Q."/>
            <person name="Liu Z."/>
            <person name="Lyons E."/>
            <person name="Wicker T."/>
            <person name="Salzberg S.L."/>
            <person name="Devos K.M."/>
            <person name="Dvorak J."/>
        </authorList>
    </citation>
    <scope>NUCLEOTIDE SEQUENCE [LARGE SCALE GENOMIC DNA]</scope>
    <source>
        <strain evidence="2">cv. AL8/78</strain>
    </source>
</reference>
<accession>A0A453EGW4</accession>
<protein>
    <submittedName>
        <fullName evidence="2">Uncharacterized protein</fullName>
    </submittedName>
</protein>
<keyword evidence="3" id="KW-1185">Reference proteome</keyword>
<reference evidence="2" key="5">
    <citation type="journal article" date="2021" name="G3 (Bethesda)">
        <title>Aegilops tauschii genome assembly Aet v5.0 features greater sequence contiguity and improved annotation.</title>
        <authorList>
            <person name="Wang L."/>
            <person name="Zhu T."/>
            <person name="Rodriguez J.C."/>
            <person name="Deal K.R."/>
            <person name="Dubcovsky J."/>
            <person name="McGuire P.E."/>
            <person name="Lux T."/>
            <person name="Spannagl M."/>
            <person name="Mayer K.F.X."/>
            <person name="Baldrich P."/>
            <person name="Meyers B.C."/>
            <person name="Huo N."/>
            <person name="Gu Y.Q."/>
            <person name="Zhou H."/>
            <person name="Devos K.M."/>
            <person name="Bennetzen J.L."/>
            <person name="Unver T."/>
            <person name="Budak H."/>
            <person name="Gulick P.J."/>
            <person name="Galiba G."/>
            <person name="Kalapos B."/>
            <person name="Nelson D.R."/>
            <person name="Li P."/>
            <person name="You F.M."/>
            <person name="Luo M.C."/>
            <person name="Dvorak J."/>
        </authorList>
    </citation>
    <scope>NUCLEOTIDE SEQUENCE [LARGE SCALE GENOMIC DNA]</scope>
    <source>
        <strain evidence="2">cv. AL8/78</strain>
    </source>
</reference>
<reference evidence="3" key="2">
    <citation type="journal article" date="2017" name="Nat. Plants">
        <title>The Aegilops tauschii genome reveals multiple impacts of transposons.</title>
        <authorList>
            <person name="Zhao G."/>
            <person name="Zou C."/>
            <person name="Li K."/>
            <person name="Wang K."/>
            <person name="Li T."/>
            <person name="Gao L."/>
            <person name="Zhang X."/>
            <person name="Wang H."/>
            <person name="Yang Z."/>
            <person name="Liu X."/>
            <person name="Jiang W."/>
            <person name="Mao L."/>
            <person name="Kong X."/>
            <person name="Jiao Y."/>
            <person name="Jia J."/>
        </authorList>
    </citation>
    <scope>NUCLEOTIDE SEQUENCE [LARGE SCALE GENOMIC DNA]</scope>
    <source>
        <strain evidence="3">cv. AL8/78</strain>
    </source>
</reference>
<dbReference type="EnsemblPlants" id="AET3Gv20337100.4">
    <property type="protein sequence ID" value="AET3Gv20337100.4"/>
    <property type="gene ID" value="AET3Gv20337100"/>
</dbReference>
<dbReference type="Proteomes" id="UP000015105">
    <property type="component" value="Chromosome 3D"/>
</dbReference>
<evidence type="ECO:0000313" key="2">
    <source>
        <dbReference type="EnsemblPlants" id="AET3Gv20337100.4"/>
    </source>
</evidence>
<evidence type="ECO:0000256" key="1">
    <source>
        <dbReference type="SAM" id="MobiDB-lite"/>
    </source>
</evidence>
<proteinExistence type="predicted"/>
<dbReference type="Gramene" id="AET3Gv20337100.4">
    <property type="protein sequence ID" value="AET3Gv20337100.4"/>
    <property type="gene ID" value="AET3Gv20337100"/>
</dbReference>
<evidence type="ECO:0000313" key="3">
    <source>
        <dbReference type="Proteomes" id="UP000015105"/>
    </source>
</evidence>
<name>A0A453EGW4_AEGTS</name>
<sequence>PSKKCFLGQFNNMLTTTKPGSPTHHNHASLDQVPQPRRRRRP</sequence>
<reference evidence="2" key="4">
    <citation type="submission" date="2019-03" db="UniProtKB">
        <authorList>
            <consortium name="EnsemblPlants"/>
        </authorList>
    </citation>
    <scope>IDENTIFICATION</scope>
</reference>
<dbReference type="AlphaFoldDB" id="A0A453EGW4"/>
<feature type="region of interest" description="Disordered" evidence="1">
    <location>
        <begin position="12"/>
        <end position="42"/>
    </location>
</feature>
<organism evidence="2 3">
    <name type="scientific">Aegilops tauschii subsp. strangulata</name>
    <name type="common">Goatgrass</name>
    <dbReference type="NCBI Taxonomy" id="200361"/>
    <lineage>
        <taxon>Eukaryota</taxon>
        <taxon>Viridiplantae</taxon>
        <taxon>Streptophyta</taxon>
        <taxon>Embryophyta</taxon>
        <taxon>Tracheophyta</taxon>
        <taxon>Spermatophyta</taxon>
        <taxon>Magnoliopsida</taxon>
        <taxon>Liliopsida</taxon>
        <taxon>Poales</taxon>
        <taxon>Poaceae</taxon>
        <taxon>BOP clade</taxon>
        <taxon>Pooideae</taxon>
        <taxon>Triticodae</taxon>
        <taxon>Triticeae</taxon>
        <taxon>Triticinae</taxon>
        <taxon>Aegilops</taxon>
    </lineage>
</organism>